<feature type="region of interest" description="Disordered" evidence="1">
    <location>
        <begin position="1"/>
        <end position="22"/>
    </location>
</feature>
<organism evidence="3 4">
    <name type="scientific">Mucuna pruriens</name>
    <name type="common">Velvet bean</name>
    <name type="synonym">Dolichos pruriens</name>
    <dbReference type="NCBI Taxonomy" id="157652"/>
    <lineage>
        <taxon>Eukaryota</taxon>
        <taxon>Viridiplantae</taxon>
        <taxon>Streptophyta</taxon>
        <taxon>Embryophyta</taxon>
        <taxon>Tracheophyta</taxon>
        <taxon>Spermatophyta</taxon>
        <taxon>Magnoliopsida</taxon>
        <taxon>eudicotyledons</taxon>
        <taxon>Gunneridae</taxon>
        <taxon>Pentapetalae</taxon>
        <taxon>rosids</taxon>
        <taxon>fabids</taxon>
        <taxon>Fabales</taxon>
        <taxon>Fabaceae</taxon>
        <taxon>Papilionoideae</taxon>
        <taxon>50 kb inversion clade</taxon>
        <taxon>NPAAA clade</taxon>
        <taxon>indigoferoid/millettioid clade</taxon>
        <taxon>Phaseoleae</taxon>
        <taxon>Mucuna</taxon>
    </lineage>
</organism>
<evidence type="ECO:0000259" key="2">
    <source>
        <dbReference type="Pfam" id="PF03732"/>
    </source>
</evidence>
<feature type="compositionally biased region" description="Polar residues" evidence="1">
    <location>
        <begin position="344"/>
        <end position="359"/>
    </location>
</feature>
<dbReference type="PANTHER" id="PTHR33223">
    <property type="entry name" value="CCHC-TYPE DOMAIN-CONTAINING PROTEIN"/>
    <property type="match status" value="1"/>
</dbReference>
<feature type="domain" description="Retrotransposon gag" evidence="2">
    <location>
        <begin position="142"/>
        <end position="193"/>
    </location>
</feature>
<feature type="compositionally biased region" description="Polar residues" evidence="1">
    <location>
        <begin position="320"/>
        <end position="332"/>
    </location>
</feature>
<dbReference type="InterPro" id="IPR005162">
    <property type="entry name" value="Retrotrans_gag_dom"/>
</dbReference>
<proteinExistence type="predicted"/>
<sequence length="405" mass="45809">MEANHHHQPWQSPLEMEPPESRPLKPVAVHVKRLKTSNHQIGTIAGDIKPGQMENNDRTLKELATPHVVYQPWCIQYPQLEPAQTYELNLLYNEVAGDIGGLYQNEGISILPGWSSKGLTVPLANTFQHLGRNETHVPEESTREHDRRSIYGIRQHTRETLHEYWERFNKLCATYPHHQISEQLLIQYFYEGLLMMDRSMIDAASGGALMDKRPAAARHLISNMASNTQQFGIRGPSQTRMVNEIGAASNQRLENQLTELTSLVRQLAVGQHQPAMAAKVCGICTSVEHPTDMCPTLQETESDQPENVGAIGGFQYGKQPYQNRPFDNQQHGRQPFRPGPNQGPYATQQFGSTPNTYQRQAGYQQPTPQYQAPPFQQQQQQQRMPTQGNSPSLEDMMKQLATSNL</sequence>
<gene>
    <name evidence="3" type="ORF">CR513_02177</name>
</gene>
<dbReference type="OrthoDB" id="1305902at2759"/>
<comment type="caution">
    <text evidence="3">The sequence shown here is derived from an EMBL/GenBank/DDBJ whole genome shotgun (WGS) entry which is preliminary data.</text>
</comment>
<feature type="non-terminal residue" evidence="3">
    <location>
        <position position="1"/>
    </location>
</feature>
<feature type="compositionally biased region" description="Low complexity" evidence="1">
    <location>
        <begin position="360"/>
        <end position="388"/>
    </location>
</feature>
<name>A0A371ID38_MUCPR</name>
<feature type="region of interest" description="Disordered" evidence="1">
    <location>
        <begin position="296"/>
        <end position="405"/>
    </location>
</feature>
<dbReference type="Pfam" id="PF03732">
    <property type="entry name" value="Retrotrans_gag"/>
    <property type="match status" value="1"/>
</dbReference>
<evidence type="ECO:0000313" key="4">
    <source>
        <dbReference type="Proteomes" id="UP000257109"/>
    </source>
</evidence>
<reference evidence="3" key="1">
    <citation type="submission" date="2018-05" db="EMBL/GenBank/DDBJ databases">
        <title>Draft genome of Mucuna pruriens seed.</title>
        <authorList>
            <person name="Nnadi N.E."/>
            <person name="Vos R."/>
            <person name="Hasami M.H."/>
            <person name="Devisetty U.K."/>
            <person name="Aguiy J.C."/>
        </authorList>
    </citation>
    <scope>NUCLEOTIDE SEQUENCE [LARGE SCALE GENOMIC DNA]</scope>
    <source>
        <strain evidence="3">JCA_2017</strain>
    </source>
</reference>
<evidence type="ECO:0000256" key="1">
    <source>
        <dbReference type="SAM" id="MobiDB-lite"/>
    </source>
</evidence>
<keyword evidence="4" id="KW-1185">Reference proteome</keyword>
<dbReference type="AlphaFoldDB" id="A0A371ID38"/>
<dbReference type="PANTHER" id="PTHR33223:SF3">
    <property type="match status" value="1"/>
</dbReference>
<evidence type="ECO:0000313" key="3">
    <source>
        <dbReference type="EMBL" id="RDY12967.1"/>
    </source>
</evidence>
<dbReference type="EMBL" id="QJKJ01000372">
    <property type="protein sequence ID" value="RDY12967.1"/>
    <property type="molecule type" value="Genomic_DNA"/>
</dbReference>
<dbReference type="Proteomes" id="UP000257109">
    <property type="component" value="Unassembled WGS sequence"/>
</dbReference>
<accession>A0A371ID38</accession>
<protein>
    <recommendedName>
        <fullName evidence="2">Retrotransposon gag domain-containing protein</fullName>
    </recommendedName>
</protein>